<feature type="domain" description="PAC" evidence="13">
    <location>
        <begin position="89"/>
        <end position="141"/>
    </location>
</feature>
<dbReference type="InterPro" id="IPR000700">
    <property type="entry name" value="PAS-assoc_C"/>
</dbReference>
<dbReference type="InterPro" id="IPR035965">
    <property type="entry name" value="PAS-like_dom_sf"/>
</dbReference>
<dbReference type="GO" id="GO:0006355">
    <property type="term" value="P:regulation of DNA-templated transcription"/>
    <property type="evidence" value="ECO:0007669"/>
    <property type="project" value="InterPro"/>
</dbReference>
<dbReference type="RefSeq" id="WP_139264704.1">
    <property type="nucleotide sequence ID" value="NZ_FQZU01000012.1"/>
</dbReference>
<dbReference type="SMART" id="SM00086">
    <property type="entry name" value="PAC"/>
    <property type="match status" value="1"/>
</dbReference>
<gene>
    <name evidence="14" type="ORF">SAMN02745216_02335</name>
</gene>
<feature type="domain" description="PAS" evidence="12">
    <location>
        <begin position="14"/>
        <end position="85"/>
    </location>
</feature>
<dbReference type="GO" id="GO:0005524">
    <property type="term" value="F:ATP binding"/>
    <property type="evidence" value="ECO:0007669"/>
    <property type="project" value="UniProtKB-KW"/>
</dbReference>
<keyword evidence="7" id="KW-0067">ATP-binding</keyword>
<feature type="domain" description="PAS" evidence="12">
    <location>
        <begin position="142"/>
        <end position="212"/>
    </location>
</feature>
<dbReference type="Pfam" id="PF00512">
    <property type="entry name" value="HisKA"/>
    <property type="match status" value="1"/>
</dbReference>
<dbReference type="InterPro" id="IPR036890">
    <property type="entry name" value="HATPase_C_sf"/>
</dbReference>
<dbReference type="STRING" id="1121393.SAMN02745216_02335"/>
<evidence type="ECO:0000256" key="1">
    <source>
        <dbReference type="ARBA" id="ARBA00000085"/>
    </source>
</evidence>
<dbReference type="InterPro" id="IPR005467">
    <property type="entry name" value="His_kinase_dom"/>
</dbReference>
<keyword evidence="3 9" id="KW-0597">Phosphoprotein</keyword>
<dbReference type="InterPro" id="IPR003594">
    <property type="entry name" value="HATPase_dom"/>
</dbReference>
<evidence type="ECO:0000256" key="8">
    <source>
        <dbReference type="ARBA" id="ARBA00023012"/>
    </source>
</evidence>
<keyword evidence="5" id="KW-0547">Nucleotide-binding</keyword>
<dbReference type="InterPro" id="IPR036097">
    <property type="entry name" value="HisK_dim/P_sf"/>
</dbReference>
<keyword evidence="15" id="KW-1185">Reference proteome</keyword>
<dbReference type="PRINTS" id="PR00344">
    <property type="entry name" value="BCTRLSENSOR"/>
</dbReference>
<evidence type="ECO:0000256" key="2">
    <source>
        <dbReference type="ARBA" id="ARBA00012438"/>
    </source>
</evidence>
<dbReference type="SUPFAM" id="SSF55785">
    <property type="entry name" value="PYP-like sensor domain (PAS domain)"/>
    <property type="match status" value="2"/>
</dbReference>
<dbReference type="Pfam" id="PF00072">
    <property type="entry name" value="Response_reg"/>
    <property type="match status" value="1"/>
</dbReference>
<dbReference type="Gene3D" id="3.30.450.20">
    <property type="entry name" value="PAS domain"/>
    <property type="match status" value="2"/>
</dbReference>
<dbReference type="InterPro" id="IPR001789">
    <property type="entry name" value="Sig_transdc_resp-reg_receiver"/>
</dbReference>
<dbReference type="EMBL" id="FQZU01000012">
    <property type="protein sequence ID" value="SHJ81820.1"/>
    <property type="molecule type" value="Genomic_DNA"/>
</dbReference>
<evidence type="ECO:0000256" key="9">
    <source>
        <dbReference type="PROSITE-ProRule" id="PRU00169"/>
    </source>
</evidence>
<dbReference type="OrthoDB" id="5487437at2"/>
<evidence type="ECO:0000259" key="10">
    <source>
        <dbReference type="PROSITE" id="PS50109"/>
    </source>
</evidence>
<reference evidence="15" key="1">
    <citation type="submission" date="2016-11" db="EMBL/GenBank/DDBJ databases">
        <authorList>
            <person name="Varghese N."/>
            <person name="Submissions S."/>
        </authorList>
    </citation>
    <scope>NUCLEOTIDE SEQUENCE [LARGE SCALE GENOMIC DNA]</scope>
    <source>
        <strain evidence="15">DSM 16219</strain>
    </source>
</reference>
<dbReference type="CDD" id="cd00082">
    <property type="entry name" value="HisKA"/>
    <property type="match status" value="1"/>
</dbReference>
<name>A0A1M6MEQ3_9BACT</name>
<comment type="catalytic activity">
    <reaction evidence="1">
        <text>ATP + protein L-histidine = ADP + protein N-phospho-L-histidine.</text>
        <dbReference type="EC" id="2.7.13.3"/>
    </reaction>
</comment>
<dbReference type="InterPro" id="IPR000014">
    <property type="entry name" value="PAS"/>
</dbReference>
<evidence type="ECO:0000313" key="15">
    <source>
        <dbReference type="Proteomes" id="UP000183994"/>
    </source>
</evidence>
<dbReference type="InterPro" id="IPR001610">
    <property type="entry name" value="PAC"/>
</dbReference>
<dbReference type="Gene3D" id="3.40.50.2300">
    <property type="match status" value="1"/>
</dbReference>
<feature type="domain" description="Histidine kinase" evidence="10">
    <location>
        <begin position="292"/>
        <end position="516"/>
    </location>
</feature>
<dbReference type="CDD" id="cd00130">
    <property type="entry name" value="PAS"/>
    <property type="match status" value="2"/>
</dbReference>
<dbReference type="PROSITE" id="PS50110">
    <property type="entry name" value="RESPONSE_REGULATORY"/>
    <property type="match status" value="1"/>
</dbReference>
<protein>
    <recommendedName>
        <fullName evidence="2">histidine kinase</fullName>
        <ecNumber evidence="2">2.7.13.3</ecNumber>
    </recommendedName>
</protein>
<dbReference type="SMART" id="SM00387">
    <property type="entry name" value="HATPase_c"/>
    <property type="match status" value="1"/>
</dbReference>
<keyword evidence="8" id="KW-0902">Two-component regulatory system</keyword>
<dbReference type="SUPFAM" id="SSF47384">
    <property type="entry name" value="Homodimeric domain of signal transducing histidine kinase"/>
    <property type="match status" value="1"/>
</dbReference>
<proteinExistence type="predicted"/>
<dbReference type="Proteomes" id="UP000183994">
    <property type="component" value="Unassembled WGS sequence"/>
</dbReference>
<dbReference type="SMART" id="SM00091">
    <property type="entry name" value="PAS"/>
    <property type="match status" value="2"/>
</dbReference>
<dbReference type="InterPro" id="IPR013655">
    <property type="entry name" value="PAS_fold_3"/>
</dbReference>
<keyword evidence="4" id="KW-0808">Transferase</keyword>
<evidence type="ECO:0000259" key="13">
    <source>
        <dbReference type="PROSITE" id="PS50113"/>
    </source>
</evidence>
<keyword evidence="6" id="KW-0418">Kinase</keyword>
<evidence type="ECO:0000256" key="3">
    <source>
        <dbReference type="ARBA" id="ARBA00022553"/>
    </source>
</evidence>
<dbReference type="EC" id="2.7.13.3" evidence="2"/>
<sequence>MEKATSQCGESALAKDRLDSLLDITGDWMWEVCPEGNCIFSSPSVRIVIGRPPEELLGENLSQIITPQDKEALLQPCIRRVLDSGEPFRDVEIPVVHKDGREVILAVSGLPILDEDGRITGVRGVSRNRTHQHWAEQALRKSEERYRNFIESAPIGMMISDTNGCIIYANEKMAEITGYERSAWQGRSYIEMVHPEDYGTILENRTRAIATLEPVDPYEVRIFNAAKEIVWLRLIPHSMYESDEHGNKSVAYFQNFIEDVTASKIAREEKIRLEQQLSQAHKMEALGALAGGVAHDFNNILYPIIGYVEMTLSELGDNPFAEGNLKEVLSAAERAQKLVDQILAFSRRKKEKLLPMRIQPVVKDALNLIRSSLPHNVQLHTDINEGGGVVLADQTQIHQVVMNLCTNAYQSMRDRGGVLGVSLEQCSIGWEDQTRHPRIKPGDYVRLSISDCGGGMDDAVKDRIFEPYFTTKDPEKGTGMGLAVVHGIVAKYNGAITVESELGKGSVFTILLPAAAKNPGSLPESASIPLPKGCESLLLAGGEKQVRDISAKMLVQLGYSVASAGSGKEALEILNANPSGFDLLLTDEALDDMTGQNLINAVRRTKPGMPASLVASRTQGRLQGIPGDETKIDIIVKPLDIKKIAQSIRTLLDKGQ</sequence>
<dbReference type="GO" id="GO:0000155">
    <property type="term" value="F:phosphorelay sensor kinase activity"/>
    <property type="evidence" value="ECO:0007669"/>
    <property type="project" value="InterPro"/>
</dbReference>
<dbReference type="Gene3D" id="3.30.565.10">
    <property type="entry name" value="Histidine kinase-like ATPase, C-terminal domain"/>
    <property type="match status" value="1"/>
</dbReference>
<dbReference type="SUPFAM" id="SSF52172">
    <property type="entry name" value="CheY-like"/>
    <property type="match status" value="1"/>
</dbReference>
<dbReference type="Pfam" id="PF00989">
    <property type="entry name" value="PAS"/>
    <property type="match status" value="1"/>
</dbReference>
<evidence type="ECO:0000256" key="5">
    <source>
        <dbReference type="ARBA" id="ARBA00022741"/>
    </source>
</evidence>
<evidence type="ECO:0000256" key="4">
    <source>
        <dbReference type="ARBA" id="ARBA00022679"/>
    </source>
</evidence>
<dbReference type="InterPro" id="IPR004358">
    <property type="entry name" value="Sig_transdc_His_kin-like_C"/>
</dbReference>
<dbReference type="InterPro" id="IPR011006">
    <property type="entry name" value="CheY-like_superfamily"/>
</dbReference>
<dbReference type="Pfam" id="PF02518">
    <property type="entry name" value="HATPase_c"/>
    <property type="match status" value="1"/>
</dbReference>
<dbReference type="PANTHER" id="PTHR43065:SF42">
    <property type="entry name" value="TWO-COMPONENT SENSOR PPRA"/>
    <property type="match status" value="1"/>
</dbReference>
<dbReference type="SMART" id="SM00388">
    <property type="entry name" value="HisKA"/>
    <property type="match status" value="1"/>
</dbReference>
<dbReference type="InterPro" id="IPR013767">
    <property type="entry name" value="PAS_fold"/>
</dbReference>
<dbReference type="Gene3D" id="1.10.287.130">
    <property type="match status" value="1"/>
</dbReference>
<dbReference type="NCBIfam" id="TIGR00229">
    <property type="entry name" value="sensory_box"/>
    <property type="match status" value="2"/>
</dbReference>
<dbReference type="Pfam" id="PF08447">
    <property type="entry name" value="PAS_3"/>
    <property type="match status" value="1"/>
</dbReference>
<evidence type="ECO:0000259" key="12">
    <source>
        <dbReference type="PROSITE" id="PS50112"/>
    </source>
</evidence>
<accession>A0A1M6MEQ3</accession>
<evidence type="ECO:0000259" key="11">
    <source>
        <dbReference type="PROSITE" id="PS50110"/>
    </source>
</evidence>
<dbReference type="PROSITE" id="PS50113">
    <property type="entry name" value="PAC"/>
    <property type="match status" value="1"/>
</dbReference>
<feature type="domain" description="Response regulatory" evidence="11">
    <location>
        <begin position="536"/>
        <end position="652"/>
    </location>
</feature>
<dbReference type="InterPro" id="IPR003661">
    <property type="entry name" value="HisK_dim/P_dom"/>
</dbReference>
<evidence type="ECO:0000313" key="14">
    <source>
        <dbReference type="EMBL" id="SHJ81820.1"/>
    </source>
</evidence>
<dbReference type="PROSITE" id="PS50109">
    <property type="entry name" value="HIS_KIN"/>
    <property type="match status" value="1"/>
</dbReference>
<evidence type="ECO:0000256" key="6">
    <source>
        <dbReference type="ARBA" id="ARBA00022777"/>
    </source>
</evidence>
<feature type="modified residue" description="4-aspartylphosphate" evidence="9">
    <location>
        <position position="587"/>
    </location>
</feature>
<evidence type="ECO:0000256" key="7">
    <source>
        <dbReference type="ARBA" id="ARBA00022840"/>
    </source>
</evidence>
<organism evidence="14 15">
    <name type="scientific">Desulfatibacillum alkenivorans DSM 16219</name>
    <dbReference type="NCBI Taxonomy" id="1121393"/>
    <lineage>
        <taxon>Bacteria</taxon>
        <taxon>Pseudomonadati</taxon>
        <taxon>Thermodesulfobacteriota</taxon>
        <taxon>Desulfobacteria</taxon>
        <taxon>Desulfobacterales</taxon>
        <taxon>Desulfatibacillaceae</taxon>
        <taxon>Desulfatibacillum</taxon>
    </lineage>
</organism>
<dbReference type="SUPFAM" id="SSF55874">
    <property type="entry name" value="ATPase domain of HSP90 chaperone/DNA topoisomerase II/histidine kinase"/>
    <property type="match status" value="1"/>
</dbReference>
<dbReference type="PROSITE" id="PS50112">
    <property type="entry name" value="PAS"/>
    <property type="match status" value="2"/>
</dbReference>
<dbReference type="AlphaFoldDB" id="A0A1M6MEQ3"/>
<dbReference type="PANTHER" id="PTHR43065">
    <property type="entry name" value="SENSOR HISTIDINE KINASE"/>
    <property type="match status" value="1"/>
</dbReference>